<dbReference type="OrthoDB" id="267120at2759"/>
<sequence length="366" mass="40023">MSTQQSGTATSSQTRSLPGDSSPGKKHSMLGSLDAATGDALRSFQNALDRAQQSLQRDDERFKATAQLLRDLTVEVDCLKADSAPHSTTRQRREALQAEKLKMLHHTRHQREAIAATVAHIQHLQEPRVRLSEQVDALKGDVKALRRQYGLRAAQVHVFIAQFLQPQNNLENLRFQLAQLQQGRVAQAESVKAAKRLLEERKTDLAALQAAGRVDATVCPNGGVTSCNRHSSAVKGGDEGAAVSTLASGSDKEQRSDESEECAATAPLLTEAERRAEAARRRSEQVAAHKAAEMQQGAEEARLEGLRADLRRQVLLLCQEIEEVDAAQQREQKAYHDALNDAASGSGAGLHQQCQRCTRDLFDGFS</sequence>
<dbReference type="AlphaFoldDB" id="A0A836GH59"/>
<feature type="compositionally biased region" description="Low complexity" evidence="1">
    <location>
        <begin position="1"/>
        <end position="14"/>
    </location>
</feature>
<feature type="region of interest" description="Disordered" evidence="1">
    <location>
        <begin position="1"/>
        <end position="34"/>
    </location>
</feature>
<dbReference type="KEGG" id="lenr:94169959"/>
<dbReference type="EMBL" id="JAFHKP010000031">
    <property type="protein sequence ID" value="KAG5472029.1"/>
    <property type="molecule type" value="Genomic_DNA"/>
</dbReference>
<gene>
    <name evidence="2" type="ORF">CUR178_02695</name>
</gene>
<keyword evidence="3" id="KW-1185">Reference proteome</keyword>
<evidence type="ECO:0000313" key="3">
    <source>
        <dbReference type="Proteomes" id="UP000674179"/>
    </source>
</evidence>
<name>A0A836GH59_LEIEN</name>
<accession>A0A836GH59</accession>
<dbReference type="RefSeq" id="XP_067690552.1">
    <property type="nucleotide sequence ID" value="XM_067834449.1"/>
</dbReference>
<organism evidence="2 3">
    <name type="scientific">Leishmania enriettii</name>
    <dbReference type="NCBI Taxonomy" id="5663"/>
    <lineage>
        <taxon>Eukaryota</taxon>
        <taxon>Discoba</taxon>
        <taxon>Euglenozoa</taxon>
        <taxon>Kinetoplastea</taxon>
        <taxon>Metakinetoplastina</taxon>
        <taxon>Trypanosomatida</taxon>
        <taxon>Trypanosomatidae</taxon>
        <taxon>Leishmaniinae</taxon>
        <taxon>Leishmania</taxon>
    </lineage>
</organism>
<comment type="caution">
    <text evidence="2">The sequence shown here is derived from an EMBL/GenBank/DDBJ whole genome shotgun (WGS) entry which is preliminary data.</text>
</comment>
<evidence type="ECO:0000313" key="2">
    <source>
        <dbReference type="EMBL" id="KAG5472029.1"/>
    </source>
</evidence>
<dbReference type="GeneID" id="94169959"/>
<proteinExistence type="predicted"/>
<evidence type="ECO:0000256" key="1">
    <source>
        <dbReference type="SAM" id="MobiDB-lite"/>
    </source>
</evidence>
<dbReference type="Proteomes" id="UP000674179">
    <property type="component" value="Chromosome 31"/>
</dbReference>
<feature type="region of interest" description="Disordered" evidence="1">
    <location>
        <begin position="229"/>
        <end position="264"/>
    </location>
</feature>
<reference evidence="2 3" key="1">
    <citation type="submission" date="2021-02" db="EMBL/GenBank/DDBJ databases">
        <title>Leishmania (Mundinia) enrietti genome sequencing and assembly.</title>
        <authorList>
            <person name="Almutairi H."/>
            <person name="Gatherer D."/>
        </authorList>
    </citation>
    <scope>NUCLEOTIDE SEQUENCE [LARGE SCALE GENOMIC DNA]</scope>
    <source>
        <strain evidence="2">CUR178</strain>
    </source>
</reference>
<protein>
    <submittedName>
        <fullName evidence="2">Uncharacterized protein</fullName>
    </submittedName>
</protein>